<dbReference type="Pfam" id="PF11102">
    <property type="entry name" value="YjbF"/>
    <property type="match status" value="1"/>
</dbReference>
<gene>
    <name evidence="1" type="ORF">F8B77_15265</name>
</gene>
<evidence type="ECO:0000313" key="2">
    <source>
        <dbReference type="Proteomes" id="UP000434870"/>
    </source>
</evidence>
<name>A0A6N6RPT4_9GAMM</name>
<dbReference type="Gene3D" id="2.40.360.10">
    <property type="entry name" value="YmcC-like"/>
    <property type="match status" value="1"/>
</dbReference>
<dbReference type="InterPro" id="IPR023373">
    <property type="entry name" value="YmcC_sf"/>
</dbReference>
<dbReference type="PROSITE" id="PS51257">
    <property type="entry name" value="PROKAR_LIPOPROTEIN"/>
    <property type="match status" value="1"/>
</dbReference>
<evidence type="ECO:0000313" key="1">
    <source>
        <dbReference type="EMBL" id="KAB2823531.1"/>
    </source>
</evidence>
<dbReference type="SUPFAM" id="SSF159270">
    <property type="entry name" value="YmcC-like"/>
    <property type="match status" value="1"/>
</dbReference>
<dbReference type="EMBL" id="WBVP01000021">
    <property type="protein sequence ID" value="KAB2823531.1"/>
    <property type="molecule type" value="Genomic_DNA"/>
</dbReference>
<comment type="caution">
    <text evidence="1">The sequence shown here is derived from an EMBL/GenBank/DDBJ whole genome shotgun (WGS) entry which is preliminary data.</text>
</comment>
<sequence>MKNIILYLLTFGCFLLTGCSQKIQDVQSTFNEAVFGMSDVELSAEHINELPYASAFVKINDSHNIFMVLALAESNPITGATQLKWLSSDNAMIVTENGRIIKTLALPNYNLIALNSTELPPLSQQLTAPQQWQATYDWMPDYRYNYQASIDVLPGEKSTLTSLIWTKEVTYLEEFVSFSTLNLQFTNQYWLDNTGEVVKTRQFIGPNMATIEMTFLKPFRS</sequence>
<organism evidence="1 2">
    <name type="scientific">Aliivibrio finisterrensis</name>
    <dbReference type="NCBI Taxonomy" id="511998"/>
    <lineage>
        <taxon>Bacteria</taxon>
        <taxon>Pseudomonadati</taxon>
        <taxon>Pseudomonadota</taxon>
        <taxon>Gammaproteobacteria</taxon>
        <taxon>Vibrionales</taxon>
        <taxon>Vibrionaceae</taxon>
        <taxon>Aliivibrio</taxon>
    </lineage>
</organism>
<reference evidence="1 2" key="1">
    <citation type="submission" date="2019-09" db="EMBL/GenBank/DDBJ databases">
        <title>Genome of Aliivibrio finisterrensis LMG 23869 (type strain).</title>
        <authorList>
            <person name="Bowman J.P."/>
        </authorList>
    </citation>
    <scope>NUCLEOTIDE SEQUENCE [LARGE SCALE GENOMIC DNA]</scope>
    <source>
        <strain evidence="1 2">LMG 23869</strain>
    </source>
</reference>
<dbReference type="AlphaFoldDB" id="A0A6N6RPT4"/>
<proteinExistence type="predicted"/>
<keyword evidence="1" id="KW-0449">Lipoprotein</keyword>
<dbReference type="RefSeq" id="WP_151656332.1">
    <property type="nucleotide sequence ID" value="NZ_WBVP01000021.1"/>
</dbReference>
<dbReference type="InterPro" id="IPR021308">
    <property type="entry name" value="GfcB"/>
</dbReference>
<protein>
    <submittedName>
        <fullName evidence="1">YjbF family lipoprotein</fullName>
    </submittedName>
</protein>
<dbReference type="Proteomes" id="UP000434870">
    <property type="component" value="Unassembled WGS sequence"/>
</dbReference>
<accession>A0A6N6RPT4</accession>